<organism evidence="1 2">
    <name type="scientific">Hafnia alvei ATCC 51873</name>
    <dbReference type="NCBI Taxonomy" id="1002364"/>
    <lineage>
        <taxon>Bacteria</taxon>
        <taxon>Pseudomonadati</taxon>
        <taxon>Pseudomonadota</taxon>
        <taxon>Gammaproteobacteria</taxon>
        <taxon>Enterobacterales</taxon>
        <taxon>Hafniaceae</taxon>
        <taxon>Hafnia</taxon>
    </lineage>
</organism>
<comment type="caution">
    <text evidence="1">The sequence shown here is derived from an EMBL/GenBank/DDBJ whole genome shotgun (WGS) entry which is preliminary data.</text>
</comment>
<dbReference type="PATRIC" id="fig|1002364.3.peg.21"/>
<dbReference type="AlphaFoldDB" id="G9Y0G5"/>
<evidence type="ECO:0000313" key="2">
    <source>
        <dbReference type="Proteomes" id="UP000005959"/>
    </source>
</evidence>
<dbReference type="InterPro" id="IPR003458">
    <property type="entry name" value="Phage_T4_Gp38_tail_assem"/>
</dbReference>
<protein>
    <submittedName>
        <fullName evidence="1">Caudovirales tail fiber assembly protein</fullName>
    </submittedName>
</protein>
<evidence type="ECO:0000313" key="1">
    <source>
        <dbReference type="EMBL" id="EHM48844.1"/>
    </source>
</evidence>
<dbReference type="PANTHER" id="PTHR34413">
    <property type="entry name" value="PROPHAGE TAIL FIBER ASSEMBLY PROTEIN HOMOLOG TFAE-RELATED-RELATED"/>
    <property type="match status" value="1"/>
</dbReference>
<dbReference type="InterPro" id="IPR051220">
    <property type="entry name" value="TFA_Chaperone"/>
</dbReference>
<gene>
    <name evidence="1" type="ORF">HMPREF0454_00023</name>
</gene>
<proteinExistence type="predicted"/>
<accession>G9Y0G5</accession>
<dbReference type="EMBL" id="AGCI01000001">
    <property type="protein sequence ID" value="EHM48844.1"/>
    <property type="molecule type" value="Genomic_DNA"/>
</dbReference>
<name>G9Y0G5_HAFAL</name>
<reference evidence="1 2" key="1">
    <citation type="submission" date="2011-08" db="EMBL/GenBank/DDBJ databases">
        <authorList>
            <person name="Weinstock G."/>
            <person name="Sodergren E."/>
            <person name="Clifton S."/>
            <person name="Fulton L."/>
            <person name="Fulton B."/>
            <person name="Courtney L."/>
            <person name="Fronick C."/>
            <person name="Harrison M."/>
            <person name="Strong C."/>
            <person name="Farmer C."/>
            <person name="Delahaunty K."/>
            <person name="Markovic C."/>
            <person name="Hall O."/>
            <person name="Minx P."/>
            <person name="Tomlinson C."/>
            <person name="Mitreva M."/>
            <person name="Hou S."/>
            <person name="Chen J."/>
            <person name="Wollam A."/>
            <person name="Pepin K.H."/>
            <person name="Johnson M."/>
            <person name="Bhonagiri V."/>
            <person name="Zhang X."/>
            <person name="Suruliraj S."/>
            <person name="Warren W."/>
            <person name="Chinwalla A."/>
            <person name="Mardis E.R."/>
            <person name="Wilson R.K."/>
        </authorList>
    </citation>
    <scope>NUCLEOTIDE SEQUENCE [LARGE SCALE GENOMIC DNA]</scope>
    <source>
        <strain evidence="1 2">ATCC 51873</strain>
    </source>
</reference>
<dbReference type="Pfam" id="PF02413">
    <property type="entry name" value="Caudo_TAP"/>
    <property type="match status" value="1"/>
</dbReference>
<dbReference type="RefSeq" id="WP_004088795.1">
    <property type="nucleotide sequence ID" value="NZ_JH417481.1"/>
</dbReference>
<dbReference type="Proteomes" id="UP000005959">
    <property type="component" value="Unassembled WGS sequence"/>
</dbReference>
<sequence>MTFEMSDQAQIIKVFNLRADTNEFIGAGDAYIPPHTGLPANCTIVPPPAIPFGHVAIFDDKEKTWSLKEDHRDETVYSTMTGQAIYISDIGELPENTVSIAPSGQYEKWDGQAWVKDEEAENNAKQAEAALKQRQLIGDARVTIGEWQTELLLGSITNENKEKLQKWLDYIQALKDVDLNIPEWPEQPQT</sequence>
<dbReference type="HOGENOM" id="CLU_094206_3_1_6"/>
<dbReference type="PANTHER" id="PTHR34413:SF2">
    <property type="entry name" value="PROPHAGE TAIL FIBER ASSEMBLY PROTEIN HOMOLOG TFAE-RELATED"/>
    <property type="match status" value="1"/>
</dbReference>